<proteinExistence type="inferred from homology"/>
<sequence length="399" mass="43427">MTNLDRTEQIAMQGLLATINGTLGTPLAPEWERAYRTVPRHRFLPTRLWTGNALVECARTSDPETWLRHAYTDIPLVTQLHDSHDSHDSYGGAGGDLRPSCSAPEPSLVFGMLDMLDVQDGHDVLHIGTGTGWIAGLLAHRLGGGHVTTVEVDPVLHVQAGIKLQAARLEPVLVEGDGAAGHVPGAPYDRVLATCSVRAVPRAWLEQTRPGGVILTPWSSPWYDFGLLRLTAHSDGSASGPFSPHGTCTLMSSQQPTDLSIHRDVVRPEQLAHLSETKLSPWAVTGEDRAAKFAMGLLLKDAWWAWHSNSTMDGVAFQLWIATTDAASWAAIDVAERAADRFTVRQHGPRRLVDELEAAYAWWEGAGSPGPEQFGMTVTADGRHIAWLDSPDNIVPARR</sequence>
<evidence type="ECO:0000256" key="10">
    <source>
        <dbReference type="ARBA" id="ARBA00031323"/>
    </source>
</evidence>
<keyword evidence="7" id="KW-0808">Transferase</keyword>
<dbReference type="CDD" id="cd02440">
    <property type="entry name" value="AdoMet_MTases"/>
    <property type="match status" value="1"/>
</dbReference>
<organism evidence="12 13">
    <name type="scientific">Streptomyces formicae</name>
    <dbReference type="NCBI Taxonomy" id="1616117"/>
    <lineage>
        <taxon>Bacteria</taxon>
        <taxon>Bacillati</taxon>
        <taxon>Actinomycetota</taxon>
        <taxon>Actinomycetes</taxon>
        <taxon>Kitasatosporales</taxon>
        <taxon>Streptomycetaceae</taxon>
        <taxon>Streptomyces</taxon>
    </lineage>
</organism>
<evidence type="ECO:0000256" key="1">
    <source>
        <dbReference type="ARBA" id="ARBA00004496"/>
    </source>
</evidence>
<evidence type="ECO:0000256" key="6">
    <source>
        <dbReference type="ARBA" id="ARBA00022603"/>
    </source>
</evidence>
<name>A0ABY3WKS3_9ACTN</name>
<dbReference type="PANTHER" id="PTHR11579">
    <property type="entry name" value="PROTEIN-L-ISOASPARTATE O-METHYLTRANSFERASE"/>
    <property type="match status" value="1"/>
</dbReference>
<evidence type="ECO:0000256" key="11">
    <source>
        <dbReference type="ARBA" id="ARBA00031350"/>
    </source>
</evidence>
<accession>A0ABY3WKS3</accession>
<keyword evidence="8" id="KW-0949">S-adenosyl-L-methionine</keyword>
<evidence type="ECO:0000256" key="2">
    <source>
        <dbReference type="ARBA" id="ARBA00005369"/>
    </source>
</evidence>
<dbReference type="RefSeq" id="WP_242331933.1">
    <property type="nucleotide sequence ID" value="NZ_CP071872.1"/>
</dbReference>
<dbReference type="Gene3D" id="3.40.50.150">
    <property type="entry name" value="Vaccinia Virus protein VP39"/>
    <property type="match status" value="1"/>
</dbReference>
<evidence type="ECO:0000256" key="8">
    <source>
        <dbReference type="ARBA" id="ARBA00022691"/>
    </source>
</evidence>
<dbReference type="GO" id="GO:0008168">
    <property type="term" value="F:methyltransferase activity"/>
    <property type="evidence" value="ECO:0007669"/>
    <property type="project" value="UniProtKB-KW"/>
</dbReference>
<keyword evidence="5" id="KW-0963">Cytoplasm</keyword>
<protein>
    <recommendedName>
        <fullName evidence="4">Protein-L-isoaspartate O-methyltransferase</fullName>
        <ecNumber evidence="3">2.1.1.77</ecNumber>
    </recommendedName>
    <alternativeName>
        <fullName evidence="11">L-isoaspartyl protein carboxyl methyltransferase</fullName>
    </alternativeName>
    <alternativeName>
        <fullName evidence="9">Protein L-isoaspartyl methyltransferase</fullName>
    </alternativeName>
    <alternativeName>
        <fullName evidence="10">Protein-beta-aspartate methyltransferase</fullName>
    </alternativeName>
</protein>
<reference evidence="12 13" key="1">
    <citation type="submission" date="2021-03" db="EMBL/GenBank/DDBJ databases">
        <title>Complete genome of Streptomyces formicae strain 1H-GS9 (DSM 100524).</title>
        <authorList>
            <person name="Atanasov K.E."/>
            <person name="Altabella T."/>
            <person name="Ferrer A."/>
        </authorList>
    </citation>
    <scope>NUCLEOTIDE SEQUENCE [LARGE SCALE GENOMIC DNA]</scope>
    <source>
        <strain evidence="12 13">1H-GS9</strain>
    </source>
</reference>
<evidence type="ECO:0000256" key="4">
    <source>
        <dbReference type="ARBA" id="ARBA00013346"/>
    </source>
</evidence>
<dbReference type="Pfam" id="PF01135">
    <property type="entry name" value="PCMT"/>
    <property type="match status" value="1"/>
</dbReference>
<evidence type="ECO:0000256" key="7">
    <source>
        <dbReference type="ARBA" id="ARBA00022679"/>
    </source>
</evidence>
<dbReference type="InterPro" id="IPR029063">
    <property type="entry name" value="SAM-dependent_MTases_sf"/>
</dbReference>
<keyword evidence="6 12" id="KW-0489">Methyltransferase</keyword>
<evidence type="ECO:0000256" key="9">
    <source>
        <dbReference type="ARBA" id="ARBA00030757"/>
    </source>
</evidence>
<gene>
    <name evidence="12" type="ORF">J4032_18515</name>
</gene>
<keyword evidence="13" id="KW-1185">Reference proteome</keyword>
<comment type="similarity">
    <text evidence="2">Belongs to the methyltransferase superfamily. L-isoaspartyl/D-aspartyl protein methyltransferase family.</text>
</comment>
<dbReference type="PANTHER" id="PTHR11579:SF0">
    <property type="entry name" value="PROTEIN-L-ISOASPARTATE(D-ASPARTATE) O-METHYLTRANSFERASE"/>
    <property type="match status" value="1"/>
</dbReference>
<evidence type="ECO:0000313" key="13">
    <source>
        <dbReference type="Proteomes" id="UP000828924"/>
    </source>
</evidence>
<evidence type="ECO:0000256" key="3">
    <source>
        <dbReference type="ARBA" id="ARBA00011890"/>
    </source>
</evidence>
<dbReference type="GO" id="GO:0032259">
    <property type="term" value="P:methylation"/>
    <property type="evidence" value="ECO:0007669"/>
    <property type="project" value="UniProtKB-KW"/>
</dbReference>
<dbReference type="EC" id="2.1.1.77" evidence="3"/>
<dbReference type="SUPFAM" id="SSF53335">
    <property type="entry name" value="S-adenosyl-L-methionine-dependent methyltransferases"/>
    <property type="match status" value="1"/>
</dbReference>
<evidence type="ECO:0000256" key="5">
    <source>
        <dbReference type="ARBA" id="ARBA00022490"/>
    </source>
</evidence>
<comment type="subcellular location">
    <subcellularLocation>
        <location evidence="1">Cytoplasm</location>
    </subcellularLocation>
</comment>
<dbReference type="EMBL" id="CP071872">
    <property type="protein sequence ID" value="UNM13218.1"/>
    <property type="molecule type" value="Genomic_DNA"/>
</dbReference>
<evidence type="ECO:0000313" key="12">
    <source>
        <dbReference type="EMBL" id="UNM13218.1"/>
    </source>
</evidence>
<dbReference type="InterPro" id="IPR000682">
    <property type="entry name" value="PCMT"/>
</dbReference>
<dbReference type="Proteomes" id="UP000828924">
    <property type="component" value="Chromosome"/>
</dbReference>